<dbReference type="GO" id="GO:0048268">
    <property type="term" value="P:clathrin coat assembly"/>
    <property type="evidence" value="ECO:0007669"/>
    <property type="project" value="TreeGrafter"/>
</dbReference>
<name>A0A814JEB9_9BILA</name>
<feature type="coiled-coil region" evidence="1">
    <location>
        <begin position="429"/>
        <end position="502"/>
    </location>
</feature>
<dbReference type="GO" id="GO:0080025">
    <property type="term" value="F:phosphatidylinositol-3,5-bisphosphate binding"/>
    <property type="evidence" value="ECO:0007669"/>
    <property type="project" value="TreeGrafter"/>
</dbReference>
<reference evidence="3" key="1">
    <citation type="submission" date="2021-02" db="EMBL/GenBank/DDBJ databases">
        <authorList>
            <person name="Nowell W R."/>
        </authorList>
    </citation>
    <scope>NUCLEOTIDE SEQUENCE</scope>
</reference>
<feature type="domain" description="ENTH" evidence="2">
    <location>
        <begin position="31"/>
        <end position="159"/>
    </location>
</feature>
<dbReference type="AlphaFoldDB" id="A0A814JEB9"/>
<dbReference type="GO" id="GO:0030136">
    <property type="term" value="C:clathrin-coated vesicle"/>
    <property type="evidence" value="ECO:0007669"/>
    <property type="project" value="TreeGrafter"/>
</dbReference>
<comment type="caution">
    <text evidence="3">The sequence shown here is derived from an EMBL/GenBank/DDBJ whole genome shotgun (WGS) entry which is preliminary data.</text>
</comment>
<dbReference type="GO" id="GO:0032051">
    <property type="term" value="F:clathrin light chain binding"/>
    <property type="evidence" value="ECO:0007669"/>
    <property type="project" value="TreeGrafter"/>
</dbReference>
<evidence type="ECO:0000259" key="2">
    <source>
        <dbReference type="PROSITE" id="PS50942"/>
    </source>
</evidence>
<dbReference type="GO" id="GO:0006897">
    <property type="term" value="P:endocytosis"/>
    <property type="evidence" value="ECO:0007669"/>
    <property type="project" value="InterPro"/>
</dbReference>
<evidence type="ECO:0000256" key="1">
    <source>
        <dbReference type="SAM" id="Coils"/>
    </source>
</evidence>
<dbReference type="EMBL" id="CAJNOU010000577">
    <property type="protein sequence ID" value="CAF1037126.1"/>
    <property type="molecule type" value="Genomic_DNA"/>
</dbReference>
<dbReference type="InterPro" id="IPR008942">
    <property type="entry name" value="ENTH_VHS"/>
</dbReference>
<proteinExistence type="predicted"/>
<keyword evidence="1" id="KW-0175">Coiled coil</keyword>
<dbReference type="PANTHER" id="PTHR10407:SF15">
    <property type="entry name" value="HUNTINGTIN INTERACTING PROTEIN 1"/>
    <property type="match status" value="1"/>
</dbReference>
<dbReference type="InterPro" id="IPR013809">
    <property type="entry name" value="ENTH"/>
</dbReference>
<dbReference type="Pfam" id="PF07651">
    <property type="entry name" value="ANTH"/>
    <property type="match status" value="1"/>
</dbReference>
<dbReference type="PANTHER" id="PTHR10407">
    <property type="entry name" value="HUNTINGTIN INTERACTING PROTEIN 1"/>
    <property type="match status" value="1"/>
</dbReference>
<dbReference type="Proteomes" id="UP000663889">
    <property type="component" value="Unassembled WGS sequence"/>
</dbReference>
<dbReference type="GO" id="GO:0043325">
    <property type="term" value="F:phosphatidylinositol-3,4-bisphosphate binding"/>
    <property type="evidence" value="ECO:0007669"/>
    <property type="project" value="TreeGrafter"/>
</dbReference>
<evidence type="ECO:0000313" key="4">
    <source>
        <dbReference type="Proteomes" id="UP000663889"/>
    </source>
</evidence>
<gene>
    <name evidence="3" type="ORF">SEV965_LOCUS12628</name>
</gene>
<accession>A0A814JEB9</accession>
<organism evidence="3 4">
    <name type="scientific">Rotaria sordida</name>
    <dbReference type="NCBI Taxonomy" id="392033"/>
    <lineage>
        <taxon>Eukaryota</taxon>
        <taxon>Metazoa</taxon>
        <taxon>Spiralia</taxon>
        <taxon>Gnathifera</taxon>
        <taxon>Rotifera</taxon>
        <taxon>Eurotatoria</taxon>
        <taxon>Bdelloidea</taxon>
        <taxon>Philodinida</taxon>
        <taxon>Philodinidae</taxon>
        <taxon>Rotaria</taxon>
    </lineage>
</organism>
<feature type="non-terminal residue" evidence="3">
    <location>
        <position position="1"/>
    </location>
</feature>
<dbReference type="GO" id="GO:0051015">
    <property type="term" value="F:actin filament binding"/>
    <property type="evidence" value="ECO:0007669"/>
    <property type="project" value="TreeGrafter"/>
</dbReference>
<dbReference type="PROSITE" id="PS50942">
    <property type="entry name" value="ENTH"/>
    <property type="match status" value="1"/>
</dbReference>
<protein>
    <recommendedName>
        <fullName evidence="2">ENTH domain-containing protein</fullName>
    </recommendedName>
</protein>
<evidence type="ECO:0000313" key="3">
    <source>
        <dbReference type="EMBL" id="CAF1037126.1"/>
    </source>
</evidence>
<dbReference type="GO" id="GO:0007015">
    <property type="term" value="P:actin filament organization"/>
    <property type="evidence" value="ECO:0007669"/>
    <property type="project" value="TreeGrafter"/>
</dbReference>
<dbReference type="GO" id="GO:0030864">
    <property type="term" value="C:cortical actin cytoskeleton"/>
    <property type="evidence" value="ECO:0007669"/>
    <property type="project" value="TreeGrafter"/>
</dbReference>
<dbReference type="Gene3D" id="1.25.40.90">
    <property type="match status" value="1"/>
</dbReference>
<dbReference type="SMART" id="SM00273">
    <property type="entry name" value="ENTH"/>
    <property type="match status" value="1"/>
</dbReference>
<sequence>MSVNKNRSNTIYLNQLITNIPVRRKIVDHNDRDKFEWNQWQSATKSINNVEVSPKEKHVRNLILGTFRLEGSRLFWTMMTRINIESHPIITWKFCYIIHRLLRDGHQNVIRDSILLTSYFDQLSKYWNGVQQNYALLSCRYCNLIISKLKFHERNLMFIGNLTINENNDIRRLFNNNYDPYFQLCTELLNYMEEILNLVQVIFKSLDQSRSNSMTTIGQCRLNPIIICIQDSSLLYDYIVKVLFKLHERLSSDILQDHRQRLIDQFQRLKCFYAQSSTLQYFRNLIKIPILPENPPNFNLKEDLTNYQTPVAIVNTSASDSSQMMEDLLIDISDDTKSTQRVAPSDNLLEDETLFNRSQDISDLEQKVLQYDAMLKQNRSETDDLHRTIAIKDAELTAERNHRLQIEEQLRHQLNNQQSIEEIHALDNKTNSNEKFNKLLDTYNQLREEHIVVLRREGETKKQLENLNQQYTQLQEDYNKKENEFNQNYQKFNNEIMQLRQTND</sequence>
<dbReference type="GO" id="GO:0035615">
    <property type="term" value="F:clathrin adaptor activity"/>
    <property type="evidence" value="ECO:0007669"/>
    <property type="project" value="TreeGrafter"/>
</dbReference>
<dbReference type="SUPFAM" id="SSF48464">
    <property type="entry name" value="ENTH/VHS domain"/>
    <property type="match status" value="1"/>
</dbReference>
<dbReference type="InterPro" id="IPR030224">
    <property type="entry name" value="Sla2_fam"/>
</dbReference>
<dbReference type="InterPro" id="IPR011417">
    <property type="entry name" value="ANTH_dom"/>
</dbReference>